<reference evidence="2 3" key="1">
    <citation type="submission" date="2021-03" db="EMBL/GenBank/DDBJ databases">
        <title>Complete genome sequence of Streptomyces cyanogenus S136, producer of anticancer angucycline landomycin A.</title>
        <authorList>
            <person name="Hrab P."/>
            <person name="Ruckert C."/>
            <person name="Busche T."/>
            <person name="Ostash I."/>
            <person name="Kalinowski J."/>
            <person name="Fedorenko V."/>
            <person name="Yushchuk O."/>
            <person name="Ostash B."/>
        </authorList>
    </citation>
    <scope>NUCLEOTIDE SEQUENCE [LARGE SCALE GENOMIC DNA]</scope>
    <source>
        <strain evidence="2 3">S136</strain>
    </source>
</reference>
<feature type="region of interest" description="Disordered" evidence="1">
    <location>
        <begin position="174"/>
        <end position="194"/>
    </location>
</feature>
<accession>A0ABX7TJ80</accession>
<dbReference type="Proteomes" id="UP000663908">
    <property type="component" value="Chromosome"/>
</dbReference>
<evidence type="ECO:0008006" key="4">
    <source>
        <dbReference type="Google" id="ProtNLM"/>
    </source>
</evidence>
<proteinExistence type="predicted"/>
<name>A0ABX7TJ80_STRCY</name>
<protein>
    <recommendedName>
        <fullName evidence="4">Lipoprotein</fullName>
    </recommendedName>
</protein>
<organism evidence="2 3">
    <name type="scientific">Streptomyces cyanogenus</name>
    <dbReference type="NCBI Taxonomy" id="80860"/>
    <lineage>
        <taxon>Bacteria</taxon>
        <taxon>Bacillati</taxon>
        <taxon>Actinomycetota</taxon>
        <taxon>Actinomycetes</taxon>
        <taxon>Kitasatosporales</taxon>
        <taxon>Streptomycetaceae</taxon>
        <taxon>Streptomyces</taxon>
    </lineage>
</organism>
<dbReference type="EMBL" id="CP071839">
    <property type="protein sequence ID" value="QTD96607.1"/>
    <property type="molecule type" value="Genomic_DNA"/>
</dbReference>
<gene>
    <name evidence="2" type="ORF">S1361_04555</name>
</gene>
<keyword evidence="3" id="KW-1185">Reference proteome</keyword>
<dbReference type="RefSeq" id="WP_425086585.1">
    <property type="nucleotide sequence ID" value="NZ_CP071839.1"/>
</dbReference>
<sequence length="355" mass="37568">MTATAVVTAVLAGSAACGTVEQLSAGKKLDRAFEKLGEKKTLSFQLDLDTDVASLKALDAESDPAPGEEIPDEAAELMSGATITFTVQSKKPIDESGEKDFVGMAMKIGSPDGDLAEYRVIGDYVYLRADGDALGKMTGSPVPAAEDLPPEAGAIKDVLEGKWVRFSLKEMEKSAAEGEGARGGSARDRSLDARTQKKLVQSLREVVAREVRFKTAGGGDGTEHVTATAPFRTLVTELFREIRPLAKDLPPGMGLPTDKDLKDAPDAKVTADFTLKNGELSEVDVDLAALAGKAKVRKLGLTLRMREGTRPTAPAGATELNMKDLMGGFFAGPAMSDAEFDDIDLAGQDSPQDEF</sequence>
<evidence type="ECO:0000313" key="2">
    <source>
        <dbReference type="EMBL" id="QTD96607.1"/>
    </source>
</evidence>
<evidence type="ECO:0000256" key="1">
    <source>
        <dbReference type="SAM" id="MobiDB-lite"/>
    </source>
</evidence>
<evidence type="ECO:0000313" key="3">
    <source>
        <dbReference type="Proteomes" id="UP000663908"/>
    </source>
</evidence>